<dbReference type="CDD" id="cd00086">
    <property type="entry name" value="homeodomain"/>
    <property type="match status" value="1"/>
</dbReference>
<keyword evidence="14" id="KW-1185">Reference proteome</keyword>
<dbReference type="InterPro" id="IPR001356">
    <property type="entry name" value="HD"/>
</dbReference>
<evidence type="ECO:0000256" key="8">
    <source>
        <dbReference type="PROSITE-ProRule" id="PRU00108"/>
    </source>
</evidence>
<dbReference type="Pfam" id="PF00046">
    <property type="entry name" value="Homeodomain"/>
    <property type="match status" value="1"/>
</dbReference>
<evidence type="ECO:0000256" key="3">
    <source>
        <dbReference type="ARBA" id="ARBA00023015"/>
    </source>
</evidence>
<comment type="similarity">
    <text evidence="2">Belongs to the CUT homeobox family.</text>
</comment>
<keyword evidence="4 8" id="KW-0238">DNA-binding</keyword>
<dbReference type="InterPro" id="IPR003350">
    <property type="entry name" value="CUT_dom"/>
</dbReference>
<dbReference type="SMART" id="SM00389">
    <property type="entry name" value="HOX"/>
    <property type="match status" value="1"/>
</dbReference>
<keyword evidence="6" id="KW-0804">Transcription</keyword>
<evidence type="ECO:0000256" key="7">
    <source>
        <dbReference type="ARBA" id="ARBA00023242"/>
    </source>
</evidence>
<dbReference type="SUPFAM" id="SSF46689">
    <property type="entry name" value="Homeodomain-like"/>
    <property type="match status" value="1"/>
</dbReference>
<evidence type="ECO:0000256" key="10">
    <source>
        <dbReference type="SAM" id="MobiDB-lite"/>
    </source>
</evidence>
<name>A0A1S8WJK5_OPIVI</name>
<evidence type="ECO:0000256" key="6">
    <source>
        <dbReference type="ARBA" id="ARBA00023163"/>
    </source>
</evidence>
<dbReference type="Pfam" id="PF02376">
    <property type="entry name" value="CUT"/>
    <property type="match status" value="1"/>
</dbReference>
<feature type="domain" description="CUT" evidence="12">
    <location>
        <begin position="276"/>
        <end position="362"/>
    </location>
</feature>
<dbReference type="SUPFAM" id="SSF47413">
    <property type="entry name" value="lambda repressor-like DNA-binding domains"/>
    <property type="match status" value="1"/>
</dbReference>
<dbReference type="InterPro" id="IPR051649">
    <property type="entry name" value="CUT_Homeobox"/>
</dbReference>
<feature type="region of interest" description="Disordered" evidence="10">
    <location>
        <begin position="269"/>
        <end position="290"/>
    </location>
</feature>
<dbReference type="AlphaFoldDB" id="A0A1S8WJK5"/>
<dbReference type="EMBL" id="KV906509">
    <property type="protein sequence ID" value="OON14631.1"/>
    <property type="molecule type" value="Genomic_DNA"/>
</dbReference>
<evidence type="ECO:0000259" key="12">
    <source>
        <dbReference type="PROSITE" id="PS51042"/>
    </source>
</evidence>
<comment type="subcellular location">
    <subcellularLocation>
        <location evidence="1 8 9">Nucleus</location>
    </subcellularLocation>
</comment>
<dbReference type="PROSITE" id="PS50071">
    <property type="entry name" value="HOMEOBOX_2"/>
    <property type="match status" value="1"/>
</dbReference>
<dbReference type="PANTHER" id="PTHR14057">
    <property type="entry name" value="TRANSCRIPTION FACTOR ONECUT"/>
    <property type="match status" value="1"/>
</dbReference>
<evidence type="ECO:0000259" key="11">
    <source>
        <dbReference type="PROSITE" id="PS50071"/>
    </source>
</evidence>
<feature type="domain" description="Homeobox" evidence="11">
    <location>
        <begin position="377"/>
        <end position="437"/>
    </location>
</feature>
<evidence type="ECO:0000313" key="14">
    <source>
        <dbReference type="Proteomes" id="UP000243686"/>
    </source>
</evidence>
<dbReference type="InterPro" id="IPR009057">
    <property type="entry name" value="Homeodomain-like_sf"/>
</dbReference>
<evidence type="ECO:0000256" key="4">
    <source>
        <dbReference type="ARBA" id="ARBA00023125"/>
    </source>
</evidence>
<evidence type="ECO:0000256" key="9">
    <source>
        <dbReference type="RuleBase" id="RU000682"/>
    </source>
</evidence>
<feature type="region of interest" description="Disordered" evidence="10">
    <location>
        <begin position="442"/>
        <end position="473"/>
    </location>
</feature>
<evidence type="ECO:0000256" key="2">
    <source>
        <dbReference type="ARBA" id="ARBA00008190"/>
    </source>
</evidence>
<evidence type="ECO:0000256" key="5">
    <source>
        <dbReference type="ARBA" id="ARBA00023155"/>
    </source>
</evidence>
<gene>
    <name evidence="13" type="ORF">X801_09573</name>
</gene>
<feature type="DNA-binding region" description="Homeobox" evidence="8">
    <location>
        <begin position="379"/>
        <end position="438"/>
    </location>
</feature>
<dbReference type="FunFam" id="1.10.10.60:FF:000054">
    <property type="entry name" value="One cut domain family member"/>
    <property type="match status" value="1"/>
</dbReference>
<feature type="non-terminal residue" evidence="13">
    <location>
        <position position="844"/>
    </location>
</feature>
<keyword evidence="7 8" id="KW-0539">Nucleus</keyword>
<accession>A0A1S8WJK5</accession>
<dbReference type="FunFam" id="1.10.260.40:FF:000005">
    <property type="entry name" value="One cut domain family member"/>
    <property type="match status" value="1"/>
</dbReference>
<reference evidence="13 14" key="1">
    <citation type="submission" date="2015-03" db="EMBL/GenBank/DDBJ databases">
        <title>Draft genome of the nematode, Opisthorchis viverrini.</title>
        <authorList>
            <person name="Mitreva M."/>
        </authorList>
    </citation>
    <scope>NUCLEOTIDE SEQUENCE [LARGE SCALE GENOMIC DNA]</scope>
    <source>
        <strain evidence="13">Khon Kaen</strain>
    </source>
</reference>
<proteinExistence type="inferred from homology"/>
<evidence type="ECO:0000313" key="13">
    <source>
        <dbReference type="EMBL" id="OON14631.1"/>
    </source>
</evidence>
<dbReference type="PROSITE" id="PS51042">
    <property type="entry name" value="CUT"/>
    <property type="match status" value="1"/>
</dbReference>
<dbReference type="SMART" id="SM01109">
    <property type="entry name" value="CUT"/>
    <property type="match status" value="1"/>
</dbReference>
<dbReference type="PANTHER" id="PTHR14057:SF47">
    <property type="entry name" value="HOMEOBOX PROTEIN ONECUT"/>
    <property type="match status" value="1"/>
</dbReference>
<dbReference type="Gene3D" id="1.10.260.40">
    <property type="entry name" value="lambda repressor-like DNA-binding domains"/>
    <property type="match status" value="1"/>
</dbReference>
<organism evidence="13 14">
    <name type="scientific">Opisthorchis viverrini</name>
    <name type="common">Southeast Asian liver fluke</name>
    <dbReference type="NCBI Taxonomy" id="6198"/>
    <lineage>
        <taxon>Eukaryota</taxon>
        <taxon>Metazoa</taxon>
        <taxon>Spiralia</taxon>
        <taxon>Lophotrochozoa</taxon>
        <taxon>Platyhelminthes</taxon>
        <taxon>Trematoda</taxon>
        <taxon>Digenea</taxon>
        <taxon>Opisthorchiida</taxon>
        <taxon>Opisthorchiata</taxon>
        <taxon>Opisthorchiidae</taxon>
        <taxon>Opisthorchis</taxon>
    </lineage>
</organism>
<keyword evidence="3" id="KW-0805">Transcription regulation</keyword>
<feature type="compositionally biased region" description="Polar residues" evidence="10">
    <location>
        <begin position="446"/>
        <end position="469"/>
    </location>
</feature>
<dbReference type="Proteomes" id="UP000243686">
    <property type="component" value="Unassembled WGS sequence"/>
</dbReference>
<protein>
    <submittedName>
        <fullName evidence="13">CUT domain protein</fullName>
    </submittedName>
</protein>
<keyword evidence="5 8" id="KW-0371">Homeobox</keyword>
<evidence type="ECO:0000256" key="1">
    <source>
        <dbReference type="ARBA" id="ARBA00004123"/>
    </source>
</evidence>
<dbReference type="GO" id="GO:0000981">
    <property type="term" value="F:DNA-binding transcription factor activity, RNA polymerase II-specific"/>
    <property type="evidence" value="ECO:0007669"/>
    <property type="project" value="TreeGrafter"/>
</dbReference>
<sequence length="844" mass="91165">MTDSSLLSIFSGLSAPDESNLNLSFKDSVDPQLYGLNGSERDSTAPHYTRSILNSSASGKMMSGDPSNSLSASSGCGTVAMAAVPISALAPSKINFPLGDLENIPIFNSGDGAALELQALQGNAQALQGIQTVKLTLINCGDQQTILLTTPSTHFTMPDQNLDGVTLTLPDNLLATDFNLTGLQSFQLGDLPVMSDKCGVPDNAKLTYSNMTSLPPISSVSDKLYNQLTEDSDSVQPSHGYAIEDLKPVLQRNGEKLHDDNGITSLCTVDESSLPRQDNTDADANDPSCPDDMTELNTKRYTIPQAVFAQRVLCRSQGTLSDLLRNPKPWSKLKSGRETFRRMWNWLNEPEFQRMSALRLATCKRKTEENQKPIEERSTKKPRLVFTDIQRRTLHAIFKETKRPSKEMQATIAQQLNLEVSTVANFFMNARRRSLDKWVDDKDVQHTVSTSSPATSIETSPPNHTTHVSSHLGDHCSLQPVHAALPTSQMSEVSDSILHRIPGCHTGVPTSLELPSSPAPPRLTPDPTVSFSHADVDLNTLCAVSENEHTSLSNGLLLSGDSAALQTQLLGHVLVGGQNAMLLSHNLSPTSDKALTQPMSAPGLTCMASNLSSIKSALDSLSDPPTLSPAHPHHLTRVSMDSLRDTHSLQHSMTVGSVPDAVCTANHVLPSAATLIGHDRLGLDSVGHMSGSTVLTSSLGSSVPIHPKQEDLGNLLSKYEIELATVLEVDVAIPLSNCVALYLTNPTNPWVSPTEYLAVVLPMSRDQGLIFRQATDYLPLGSKLRRQVTIGDTHFQYAFTNILSFGTTYRPTILQNIQPTASCLPYDPPGPFGALIEASHVSVD</sequence>
<dbReference type="InterPro" id="IPR010982">
    <property type="entry name" value="Lambda_DNA-bd_dom_sf"/>
</dbReference>
<dbReference type="GO" id="GO:0000978">
    <property type="term" value="F:RNA polymerase II cis-regulatory region sequence-specific DNA binding"/>
    <property type="evidence" value="ECO:0007669"/>
    <property type="project" value="TreeGrafter"/>
</dbReference>
<dbReference type="GO" id="GO:0005634">
    <property type="term" value="C:nucleus"/>
    <property type="evidence" value="ECO:0007669"/>
    <property type="project" value="UniProtKB-SubCell"/>
</dbReference>
<dbReference type="Gene3D" id="1.10.10.60">
    <property type="entry name" value="Homeodomain-like"/>
    <property type="match status" value="1"/>
</dbReference>